<dbReference type="Pfam" id="PF00817">
    <property type="entry name" value="IMS"/>
    <property type="match status" value="1"/>
</dbReference>
<dbReference type="EMBL" id="RWGY01000029">
    <property type="protein sequence ID" value="TVU18616.1"/>
    <property type="molecule type" value="Genomic_DNA"/>
</dbReference>
<dbReference type="GO" id="GO:0003887">
    <property type="term" value="F:DNA-directed DNA polymerase activity"/>
    <property type="evidence" value="ECO:0007669"/>
    <property type="project" value="TreeGrafter"/>
</dbReference>
<keyword evidence="5" id="KW-1185">Reference proteome</keyword>
<accession>A0A5J9U4W5</accession>
<dbReference type="GO" id="GO:0005634">
    <property type="term" value="C:nucleus"/>
    <property type="evidence" value="ECO:0007669"/>
    <property type="project" value="TreeGrafter"/>
</dbReference>
<dbReference type="AlphaFoldDB" id="A0A5J9U4W5"/>
<dbReference type="Gene3D" id="3.30.70.270">
    <property type="match status" value="1"/>
</dbReference>
<dbReference type="GO" id="GO:0006281">
    <property type="term" value="P:DNA repair"/>
    <property type="evidence" value="ECO:0007669"/>
    <property type="project" value="InterPro"/>
</dbReference>
<dbReference type="EMBL" id="RWGY01000029">
    <property type="protein sequence ID" value="TVU18628.1"/>
    <property type="molecule type" value="Genomic_DNA"/>
</dbReference>
<dbReference type="PROSITE" id="PS50173">
    <property type="entry name" value="UMUC"/>
    <property type="match status" value="1"/>
</dbReference>
<evidence type="ECO:0000256" key="1">
    <source>
        <dbReference type="SAM" id="MobiDB-lite"/>
    </source>
</evidence>
<name>A0A5J9U4W5_9POAL</name>
<dbReference type="InterPro" id="IPR043502">
    <property type="entry name" value="DNA/RNA_pol_sf"/>
</dbReference>
<dbReference type="InterPro" id="IPR043128">
    <property type="entry name" value="Rev_trsase/Diguanyl_cyclase"/>
</dbReference>
<evidence type="ECO:0000313" key="3">
    <source>
        <dbReference type="EMBL" id="TVU18616.1"/>
    </source>
</evidence>
<dbReference type="InterPro" id="IPR050116">
    <property type="entry name" value="DNA_polymerase-Y"/>
</dbReference>
<sequence>MSSPASAPSYERRGSTLAVVPHCLHQRQNGYDPNFSSDEAYLNITNRSLRITLPQAASELRGAIQQETGLTCSAGVAPNHALQRSPTWAGTVTRRHDDCTIAITNEDLTPAQSHRRTSSHHEQPFRHHEYWNLLQGLSEHASHQGLPMQISATVTVNTSNLRITFEAVPTQLIQLNPSASGTIIPLAQDTNLHAPSSTHIQQAPSLLTVQKKKISRVYFRKRLMKATHDSNDRDQPNIFSQKRKTISKKRKCTPVSVKKLRHSKRQEQELDGHKPVSAAAAMGPVTRSRSKNKKGVSPATLSGKLLLADFNISLVQTQLLAKSGIFLYLSSCFINCYTI</sequence>
<protein>
    <recommendedName>
        <fullName evidence="2">UmuC domain-containing protein</fullName>
    </recommendedName>
</protein>
<evidence type="ECO:0000313" key="4">
    <source>
        <dbReference type="EMBL" id="TVU18628.1"/>
    </source>
</evidence>
<dbReference type="GO" id="GO:0042276">
    <property type="term" value="P:error-prone translesion synthesis"/>
    <property type="evidence" value="ECO:0007669"/>
    <property type="project" value="TreeGrafter"/>
</dbReference>
<gene>
    <name evidence="3" type="ORF">EJB05_34723</name>
    <name evidence="4" type="ORF">EJB05_34735</name>
</gene>
<dbReference type="Gramene" id="TVU18628">
    <property type="protein sequence ID" value="TVU18628"/>
    <property type="gene ID" value="EJB05_34735"/>
</dbReference>
<evidence type="ECO:0000313" key="5">
    <source>
        <dbReference type="Proteomes" id="UP000324897"/>
    </source>
</evidence>
<comment type="caution">
    <text evidence="3">The sequence shown here is derived from an EMBL/GenBank/DDBJ whole genome shotgun (WGS) entry which is preliminary data.</text>
</comment>
<dbReference type="PANTHER" id="PTHR11076">
    <property type="entry name" value="DNA REPAIR POLYMERASE UMUC / TRANSFERASE FAMILY MEMBER"/>
    <property type="match status" value="1"/>
</dbReference>
<feature type="region of interest" description="Disordered" evidence="1">
    <location>
        <begin position="277"/>
        <end position="297"/>
    </location>
</feature>
<evidence type="ECO:0000259" key="2">
    <source>
        <dbReference type="PROSITE" id="PS50173"/>
    </source>
</evidence>
<dbReference type="OrthoDB" id="1747274at2759"/>
<feature type="domain" description="UmuC" evidence="2">
    <location>
        <begin position="35"/>
        <end position="84"/>
    </location>
</feature>
<reference evidence="3 5" key="1">
    <citation type="journal article" date="2019" name="Sci. Rep.">
        <title>A high-quality genome of Eragrostis curvula grass provides insights into Poaceae evolution and supports new strategies to enhance forage quality.</title>
        <authorList>
            <person name="Carballo J."/>
            <person name="Santos B.A.C.M."/>
            <person name="Zappacosta D."/>
            <person name="Garbus I."/>
            <person name="Selva J.P."/>
            <person name="Gallo C.A."/>
            <person name="Diaz A."/>
            <person name="Albertini E."/>
            <person name="Caccamo M."/>
            <person name="Echenique V."/>
        </authorList>
    </citation>
    <scope>NUCLEOTIDE SEQUENCE [LARGE SCALE GENOMIC DNA]</scope>
    <source>
        <strain evidence="5">cv. Victoria</strain>
        <tissue evidence="3">Leaf</tissue>
    </source>
</reference>
<dbReference type="SUPFAM" id="SSF56672">
    <property type="entry name" value="DNA/RNA polymerases"/>
    <property type="match status" value="1"/>
</dbReference>
<dbReference type="Gramene" id="TVU18616">
    <property type="protein sequence ID" value="TVU18616"/>
    <property type="gene ID" value="EJB05_34723"/>
</dbReference>
<dbReference type="InterPro" id="IPR001126">
    <property type="entry name" value="UmuC"/>
</dbReference>
<dbReference type="PANTHER" id="PTHR11076:SF33">
    <property type="entry name" value="DNA POLYMERASE KAPPA"/>
    <property type="match status" value="1"/>
</dbReference>
<proteinExistence type="predicted"/>
<dbReference type="Proteomes" id="UP000324897">
    <property type="component" value="Chromosome 7"/>
</dbReference>
<organism evidence="3 5">
    <name type="scientific">Eragrostis curvula</name>
    <name type="common">weeping love grass</name>
    <dbReference type="NCBI Taxonomy" id="38414"/>
    <lineage>
        <taxon>Eukaryota</taxon>
        <taxon>Viridiplantae</taxon>
        <taxon>Streptophyta</taxon>
        <taxon>Embryophyta</taxon>
        <taxon>Tracheophyta</taxon>
        <taxon>Spermatophyta</taxon>
        <taxon>Magnoliopsida</taxon>
        <taxon>Liliopsida</taxon>
        <taxon>Poales</taxon>
        <taxon>Poaceae</taxon>
        <taxon>PACMAD clade</taxon>
        <taxon>Chloridoideae</taxon>
        <taxon>Eragrostideae</taxon>
        <taxon>Eragrostidinae</taxon>
        <taxon>Eragrostis</taxon>
    </lineage>
</organism>